<evidence type="ECO:0000313" key="6">
    <source>
        <dbReference type="Proteomes" id="UP000293347"/>
    </source>
</evidence>
<dbReference type="SUPFAM" id="SSF48334">
    <property type="entry name" value="DNA repair protein MutS, domain III"/>
    <property type="match status" value="1"/>
</dbReference>
<dbReference type="GO" id="GO:0006298">
    <property type="term" value="P:mismatch repair"/>
    <property type="evidence" value="ECO:0007669"/>
    <property type="project" value="InterPro"/>
</dbReference>
<dbReference type="Gene3D" id="1.10.1420.10">
    <property type="match status" value="1"/>
</dbReference>
<dbReference type="SUPFAM" id="SSF52540">
    <property type="entry name" value="P-loop containing nucleoside triphosphate hydrolases"/>
    <property type="match status" value="1"/>
</dbReference>
<dbReference type="InterPro" id="IPR036187">
    <property type="entry name" value="DNA_mismatch_repair_MutS_sf"/>
</dbReference>
<dbReference type="InterPro" id="IPR045076">
    <property type="entry name" value="MutS"/>
</dbReference>
<dbReference type="Pfam" id="PF00488">
    <property type="entry name" value="MutS_V"/>
    <property type="match status" value="1"/>
</dbReference>
<dbReference type="InterPro" id="IPR007696">
    <property type="entry name" value="DNA_mismatch_repair_MutS_core"/>
</dbReference>
<dbReference type="SMART" id="SM00534">
    <property type="entry name" value="MUTSac"/>
    <property type="match status" value="1"/>
</dbReference>
<keyword evidence="3" id="KW-0238">DNA-binding</keyword>
<accession>A0A4R0NMW4</accession>
<reference evidence="5 6" key="1">
    <citation type="submission" date="2019-02" db="EMBL/GenBank/DDBJ databases">
        <title>Pedobacter sp. RP-1-14 sp. nov., isolated from Arctic soil.</title>
        <authorList>
            <person name="Dahal R.H."/>
        </authorList>
    </citation>
    <scope>NUCLEOTIDE SEQUENCE [LARGE SCALE GENOMIC DNA]</scope>
    <source>
        <strain evidence="5 6">RP-1-14</strain>
    </source>
</reference>
<dbReference type="AlphaFoldDB" id="A0A4R0NMW4"/>
<dbReference type="EMBL" id="SJSL01000002">
    <property type="protein sequence ID" value="TCD00963.1"/>
    <property type="molecule type" value="Genomic_DNA"/>
</dbReference>
<dbReference type="PANTHER" id="PTHR11361:SF152">
    <property type="entry name" value="DNA MISMATCH REPAIR PROTEIN"/>
    <property type="match status" value="1"/>
</dbReference>
<keyword evidence="6" id="KW-1185">Reference proteome</keyword>
<evidence type="ECO:0000313" key="5">
    <source>
        <dbReference type="EMBL" id="TCD00963.1"/>
    </source>
</evidence>
<feature type="domain" description="BTB" evidence="4">
    <location>
        <begin position="133"/>
        <end position="212"/>
    </location>
</feature>
<dbReference type="InterPro" id="IPR000432">
    <property type="entry name" value="DNA_mismatch_repair_MutS_C"/>
</dbReference>
<organism evidence="5 6">
    <name type="scientific">Pedobacter psychroterrae</name>
    <dbReference type="NCBI Taxonomy" id="2530453"/>
    <lineage>
        <taxon>Bacteria</taxon>
        <taxon>Pseudomonadati</taxon>
        <taxon>Bacteroidota</taxon>
        <taxon>Sphingobacteriia</taxon>
        <taxon>Sphingobacteriales</taxon>
        <taxon>Sphingobacteriaceae</taxon>
        <taxon>Pedobacter</taxon>
    </lineage>
</organism>
<proteinExistence type="predicted"/>
<evidence type="ECO:0000256" key="1">
    <source>
        <dbReference type="ARBA" id="ARBA00022741"/>
    </source>
</evidence>
<dbReference type="Gene3D" id="3.40.50.300">
    <property type="entry name" value="P-loop containing nucleotide triphosphate hydrolases"/>
    <property type="match status" value="1"/>
</dbReference>
<dbReference type="OrthoDB" id="1097361at2"/>
<dbReference type="GO" id="GO:0030983">
    <property type="term" value="F:mismatched DNA binding"/>
    <property type="evidence" value="ECO:0007669"/>
    <property type="project" value="InterPro"/>
</dbReference>
<dbReference type="Proteomes" id="UP000293347">
    <property type="component" value="Unassembled WGS sequence"/>
</dbReference>
<dbReference type="GO" id="GO:0005829">
    <property type="term" value="C:cytosol"/>
    <property type="evidence" value="ECO:0007669"/>
    <property type="project" value="TreeGrafter"/>
</dbReference>
<protein>
    <submittedName>
        <fullName evidence="5">DNA mismatch repair protein</fullName>
    </submittedName>
</protein>
<keyword evidence="2" id="KW-0067">ATP-binding</keyword>
<sequence length="449" mass="50231">MNFSTDKQTLEDLNILGKPGGDSVYALYNNTHTRGGADILEQLFLYPLGDVESINKRSQSIQYFSSLNLAFPISTVALDSAELYLSMTDQRTMLSQSGDTLARKFSQLIAVDGDQKLIINGIIAVIGILQSLQEFTLKIKATAEVSAYQSNLAEIETLLAEEYFKSLLEDRQPERLPYSKLVDLDKLLRFGHRERIKQMLSFIYQLDVLISVAATAAKKQYLFPKALPKEEQVLKLKQVRHPLVKNVKGNSLEISPSHNVVFLTGANMAGKSTFMKSLGIALYLAHMGFPVAAEEMEFSVRDGIYTTINLADDLNSGNSHFYAEVLRVKKIAKELGAGKSLFIIFDELFRGTNVKDAYEGTIAITEAFAQKHNCMFVVSTHIIEAGEVLKARCPNIQFVYLPTRMNGNTPVYTYQLELGITADRHGMVIINNERILEIIRSRKNIIPQS</sequence>
<keyword evidence="1" id="KW-0547">Nucleotide-binding</keyword>
<evidence type="ECO:0000256" key="2">
    <source>
        <dbReference type="ARBA" id="ARBA00022840"/>
    </source>
</evidence>
<gene>
    <name evidence="5" type="ORF">EZ437_09320</name>
</gene>
<name>A0A4R0NMW4_9SPHI</name>
<dbReference type="RefSeq" id="WP_131595596.1">
    <property type="nucleotide sequence ID" value="NZ_SJSL01000002.1"/>
</dbReference>
<dbReference type="GO" id="GO:0140664">
    <property type="term" value="F:ATP-dependent DNA damage sensor activity"/>
    <property type="evidence" value="ECO:0007669"/>
    <property type="project" value="InterPro"/>
</dbReference>
<evidence type="ECO:0000256" key="3">
    <source>
        <dbReference type="ARBA" id="ARBA00023125"/>
    </source>
</evidence>
<dbReference type="PROSITE" id="PS50097">
    <property type="entry name" value="BTB"/>
    <property type="match status" value="1"/>
</dbReference>
<comment type="caution">
    <text evidence="5">The sequence shown here is derived from an EMBL/GenBank/DDBJ whole genome shotgun (WGS) entry which is preliminary data.</text>
</comment>
<evidence type="ECO:0000259" key="4">
    <source>
        <dbReference type="PROSITE" id="PS50097"/>
    </source>
</evidence>
<dbReference type="GO" id="GO:0005524">
    <property type="term" value="F:ATP binding"/>
    <property type="evidence" value="ECO:0007669"/>
    <property type="project" value="UniProtKB-KW"/>
</dbReference>
<dbReference type="Pfam" id="PF05192">
    <property type="entry name" value="MutS_III"/>
    <property type="match status" value="1"/>
</dbReference>
<dbReference type="PANTHER" id="PTHR11361">
    <property type="entry name" value="DNA MISMATCH REPAIR PROTEIN MUTS FAMILY MEMBER"/>
    <property type="match status" value="1"/>
</dbReference>
<dbReference type="InterPro" id="IPR027417">
    <property type="entry name" value="P-loop_NTPase"/>
</dbReference>
<dbReference type="InterPro" id="IPR000210">
    <property type="entry name" value="BTB/POZ_dom"/>
</dbReference>